<dbReference type="RefSeq" id="WP_156734616.1">
    <property type="nucleotide sequence ID" value="NZ_CACRUU010000095.1"/>
</dbReference>
<evidence type="ECO:0000313" key="1">
    <source>
        <dbReference type="EMBL" id="VYU63703.1"/>
    </source>
</evidence>
<dbReference type="Gene3D" id="3.40.50.300">
    <property type="entry name" value="P-loop containing nucleotide triphosphate hydrolases"/>
    <property type="match status" value="1"/>
</dbReference>
<sequence length="270" mass="30793">MIVERMMEMILGYDRNDWERFSIKNPIQVKIGKNISSILIAGKSGSGKSLSVRWYIWQLLRERESLVYISDYKSAREHEAYEDSSSYASSEKAFDMINDFYQFFTEVRNKKLRLRQSYILVVEEYFGLLTYAENQSKKLKTELMAKIGEILAVGRGLNIGIMLCVQRADSALFSSGTREQFQCVCSFGRCSSEQFRMLGFNGELESNPTSRYGAGEALALIDGQESIKEIKVPFIRNEAVLCDQIRHHLQCQPSLPKLIRAVAGGESTEQ</sequence>
<organism evidence="1">
    <name type="scientific">Mediterraneibacter gnavus</name>
    <name type="common">Ruminococcus gnavus</name>
    <dbReference type="NCBI Taxonomy" id="33038"/>
    <lineage>
        <taxon>Bacteria</taxon>
        <taxon>Bacillati</taxon>
        <taxon>Bacillota</taxon>
        <taxon>Clostridia</taxon>
        <taxon>Lachnospirales</taxon>
        <taxon>Lachnospiraceae</taxon>
        <taxon>Mediterraneibacter</taxon>
    </lineage>
</organism>
<dbReference type="AlphaFoldDB" id="A0A6N3GI35"/>
<dbReference type="InterPro" id="IPR027417">
    <property type="entry name" value="P-loop_NTPase"/>
</dbReference>
<dbReference type="EMBL" id="CACRUU010000095">
    <property type="protein sequence ID" value="VYU63703.1"/>
    <property type="molecule type" value="Genomic_DNA"/>
</dbReference>
<accession>A0A6N3GI35</accession>
<protein>
    <submittedName>
        <fullName evidence="1">FtsK/SpoIIIE family protein</fullName>
    </submittedName>
</protein>
<name>A0A6N3GI35_MEDGN</name>
<reference evidence="1" key="1">
    <citation type="submission" date="2019-11" db="EMBL/GenBank/DDBJ databases">
        <authorList>
            <person name="Feng L."/>
        </authorList>
    </citation>
    <scope>NUCLEOTIDE SEQUENCE</scope>
    <source>
        <strain evidence="1">RgnavusLFYP36</strain>
    </source>
</reference>
<proteinExistence type="predicted"/>
<gene>
    <name evidence="1" type="ORF">RGLFYP36_02394</name>
</gene>
<dbReference type="SUPFAM" id="SSF52540">
    <property type="entry name" value="P-loop containing nucleoside triphosphate hydrolases"/>
    <property type="match status" value="1"/>
</dbReference>